<protein>
    <submittedName>
        <fullName evidence="2">Uncharacterized protein</fullName>
    </submittedName>
</protein>
<feature type="compositionally biased region" description="Low complexity" evidence="1">
    <location>
        <begin position="130"/>
        <end position="142"/>
    </location>
</feature>
<evidence type="ECO:0000313" key="2">
    <source>
        <dbReference type="EMBL" id="SBW28760.1"/>
    </source>
</evidence>
<keyword evidence="3" id="KW-1185">Reference proteome</keyword>
<name>A0A1C3PG49_9ACTN</name>
<evidence type="ECO:0000313" key="3">
    <source>
        <dbReference type="Proteomes" id="UP000199013"/>
    </source>
</evidence>
<reference evidence="3" key="1">
    <citation type="submission" date="2016-02" db="EMBL/GenBank/DDBJ databases">
        <authorList>
            <person name="Wibberg D."/>
        </authorList>
    </citation>
    <scope>NUCLEOTIDE SEQUENCE [LARGE SCALE GENOMIC DNA]</scope>
</reference>
<accession>A0A1C3PG49</accession>
<feature type="compositionally biased region" description="Polar residues" evidence="1">
    <location>
        <begin position="163"/>
        <end position="172"/>
    </location>
</feature>
<gene>
    <name evidence="2" type="ORF">FDG2_5961</name>
</gene>
<sequence length="172" mass="18371">MATIRTNADKSDDTVKVTADVKVPLSEVRKPLYAYVGAADAAVEKILSIPTVYADEIKKISSRVNDISVHAQRFPANVQTAVASLPSSVSSQLSDLQGRASSLYNSFADRGEKRVASIRHSPTTEEAVTRTRNAVNRTRAARPSTDHAPKDAGGADESRAEDNGTTDATQSD</sequence>
<proteinExistence type="predicted"/>
<dbReference type="EMBL" id="FLUV01002465">
    <property type="protein sequence ID" value="SBW28760.1"/>
    <property type="molecule type" value="Genomic_DNA"/>
</dbReference>
<evidence type="ECO:0000256" key="1">
    <source>
        <dbReference type="SAM" id="MobiDB-lite"/>
    </source>
</evidence>
<dbReference type="AlphaFoldDB" id="A0A1C3PG49"/>
<feature type="region of interest" description="Disordered" evidence="1">
    <location>
        <begin position="118"/>
        <end position="172"/>
    </location>
</feature>
<dbReference type="Proteomes" id="UP000199013">
    <property type="component" value="Unassembled WGS sequence"/>
</dbReference>
<organism evidence="2 3">
    <name type="scientific">Candidatus Protofrankia californiensis</name>
    <dbReference type="NCBI Taxonomy" id="1839754"/>
    <lineage>
        <taxon>Bacteria</taxon>
        <taxon>Bacillati</taxon>
        <taxon>Actinomycetota</taxon>
        <taxon>Actinomycetes</taxon>
        <taxon>Frankiales</taxon>
        <taxon>Frankiaceae</taxon>
        <taxon>Protofrankia</taxon>
    </lineage>
</organism>